<accession>A0A844XRX3</accession>
<protein>
    <submittedName>
        <fullName evidence="1">DUF1491 family protein</fullName>
    </submittedName>
</protein>
<proteinExistence type="predicted"/>
<reference evidence="1 2" key="1">
    <citation type="submission" date="2019-12" db="EMBL/GenBank/DDBJ databases">
        <title>Genomic-based taxomic classification of the family Erythrobacteraceae.</title>
        <authorList>
            <person name="Xu L."/>
        </authorList>
    </citation>
    <scope>NUCLEOTIDE SEQUENCE [LARGE SCALE GENOMIC DNA]</scope>
    <source>
        <strain evidence="1 2">DSM 17792</strain>
    </source>
</reference>
<dbReference type="Proteomes" id="UP000448199">
    <property type="component" value="Unassembled WGS sequence"/>
</dbReference>
<name>A0A844XRX3_9SPHN</name>
<evidence type="ECO:0000313" key="2">
    <source>
        <dbReference type="Proteomes" id="UP000448199"/>
    </source>
</evidence>
<comment type="caution">
    <text evidence="1">The sequence shown here is derived from an EMBL/GenBank/DDBJ whole genome shotgun (WGS) entry which is preliminary data.</text>
</comment>
<dbReference type="OrthoDB" id="9809136at2"/>
<organism evidence="1 2">
    <name type="scientific">Qipengyuania vulgaris</name>
    <dbReference type="NCBI Taxonomy" id="291985"/>
    <lineage>
        <taxon>Bacteria</taxon>
        <taxon>Pseudomonadati</taxon>
        <taxon>Pseudomonadota</taxon>
        <taxon>Alphaproteobacteria</taxon>
        <taxon>Sphingomonadales</taxon>
        <taxon>Erythrobacteraceae</taxon>
        <taxon>Qipengyuania</taxon>
    </lineage>
</organism>
<dbReference type="RefSeq" id="WP_160727555.1">
    <property type="nucleotide sequence ID" value="NZ_WTYC01000003.1"/>
</dbReference>
<dbReference type="InterPro" id="IPR009964">
    <property type="entry name" value="DUF1491"/>
</dbReference>
<sequence>MTADQRLPAHLEVAGLLKLVQALGGFGMVLQKGERDAGTLAILTTNGGKNTRLWERMPQMDGSRAFVCIREQDDENTREFDEYVAKRQRQDPDCWFLELDGPDVERLIDPGHR</sequence>
<dbReference type="Gene3D" id="3.40.1530.20">
    <property type="entry name" value="Protein of unknown function (DUF1491)"/>
    <property type="match status" value="1"/>
</dbReference>
<gene>
    <name evidence="1" type="ORF">GRI69_06985</name>
</gene>
<keyword evidence="2" id="KW-1185">Reference proteome</keyword>
<dbReference type="Pfam" id="PF07372">
    <property type="entry name" value="DUF1491"/>
    <property type="match status" value="1"/>
</dbReference>
<dbReference type="AlphaFoldDB" id="A0A844XRX3"/>
<evidence type="ECO:0000313" key="1">
    <source>
        <dbReference type="EMBL" id="MXO47997.1"/>
    </source>
</evidence>
<dbReference type="EMBL" id="WTYC01000003">
    <property type="protein sequence ID" value="MXO47997.1"/>
    <property type="molecule type" value="Genomic_DNA"/>
</dbReference>